<dbReference type="EMBL" id="JBBMQO010000001">
    <property type="protein sequence ID" value="MEM5500350.1"/>
    <property type="molecule type" value="Genomic_DNA"/>
</dbReference>
<sequence length="186" mass="20642">MSVASASAHSPQLECPAEQAVYRLQTDDGPLEIGFIPATTFISAASDLYLYLTTMQRTYWFSFSVSNGYSGMTLHPVSDPVAASAEGTSPRELLQEYFGKVEDPVENEIWSSLRFYALDTEMNFLFEPPLSGELAPAYVMAPEIGLTLWYQPQALTEDATAERDSIPRGIFSLIECLPEPRDKVKL</sequence>
<proteinExistence type="predicted"/>
<evidence type="ECO:0000313" key="1">
    <source>
        <dbReference type="EMBL" id="MEM5500350.1"/>
    </source>
</evidence>
<comment type="caution">
    <text evidence="1">The sequence shown here is derived from an EMBL/GenBank/DDBJ whole genome shotgun (WGS) entry which is preliminary data.</text>
</comment>
<accession>A0ABU9T2J9</accession>
<protein>
    <submittedName>
        <fullName evidence="1">Uncharacterized protein</fullName>
    </submittedName>
</protein>
<evidence type="ECO:0000313" key="2">
    <source>
        <dbReference type="Proteomes" id="UP001477870"/>
    </source>
</evidence>
<name>A0ABU9T2J9_9HYPH</name>
<reference evidence="1 2" key="1">
    <citation type="submission" date="2024-03" db="EMBL/GenBank/DDBJ databases">
        <title>Community enrichment and isolation of bacterial strains for fucoidan degradation.</title>
        <authorList>
            <person name="Sichert A."/>
        </authorList>
    </citation>
    <scope>NUCLEOTIDE SEQUENCE [LARGE SCALE GENOMIC DNA]</scope>
    <source>
        <strain evidence="1 2">AS62</strain>
    </source>
</reference>
<organism evidence="1 2">
    <name type="scientific">Ahrensia kielensis</name>
    <dbReference type="NCBI Taxonomy" id="76980"/>
    <lineage>
        <taxon>Bacteria</taxon>
        <taxon>Pseudomonadati</taxon>
        <taxon>Pseudomonadota</taxon>
        <taxon>Alphaproteobacteria</taxon>
        <taxon>Hyphomicrobiales</taxon>
        <taxon>Ahrensiaceae</taxon>
        <taxon>Ahrensia</taxon>
    </lineage>
</organism>
<keyword evidence="2" id="KW-1185">Reference proteome</keyword>
<dbReference type="Proteomes" id="UP001477870">
    <property type="component" value="Unassembled WGS sequence"/>
</dbReference>
<dbReference type="RefSeq" id="WP_342846457.1">
    <property type="nucleotide sequence ID" value="NZ_JBBMQO010000001.1"/>
</dbReference>
<gene>
    <name evidence="1" type="ORF">WNY59_01970</name>
</gene>